<gene>
    <name evidence="4" type="ORF">C7U54_09740</name>
    <name evidence="1" type="ORF">Fi14EGH31_02020</name>
    <name evidence="2" type="ORF">LJD74_07300</name>
    <name evidence="3" type="ORF">NE542_07510</name>
</gene>
<reference evidence="4 5" key="1">
    <citation type="journal article" date="2019" name="Int. J. Syst. Evol. Microbiol.">
        <title>Faecalibacillus intestinalis gen. nov., sp. nov. and Faecalibacillus faecis sp. nov., isolated from human faeces.</title>
        <authorList>
            <person name="Seo B."/>
            <person name="Jeon K."/>
            <person name="Baek I."/>
            <person name="Lee Y.M."/>
            <person name="Baek K."/>
            <person name="Ko G."/>
        </authorList>
    </citation>
    <scope>NUCLEOTIDE SEQUENCE [LARGE SCALE GENOMIC DNA]</scope>
    <source>
        <strain evidence="4 5">SNUG30099</strain>
    </source>
</reference>
<dbReference type="Proteomes" id="UP001197827">
    <property type="component" value="Unassembled WGS sequence"/>
</dbReference>
<dbReference type="Proteomes" id="UP000593842">
    <property type="component" value="Chromosome"/>
</dbReference>
<evidence type="ECO:0000313" key="6">
    <source>
        <dbReference type="Proteomes" id="UP000593842"/>
    </source>
</evidence>
<organism evidence="4 5">
    <name type="scientific">Faecalibacillus intestinalis</name>
    <dbReference type="NCBI Taxonomy" id="1982626"/>
    <lineage>
        <taxon>Bacteria</taxon>
        <taxon>Bacillati</taxon>
        <taxon>Bacillota</taxon>
        <taxon>Erysipelotrichia</taxon>
        <taxon>Erysipelotrichales</taxon>
        <taxon>Coprobacillaceae</taxon>
        <taxon>Faecalibacillus</taxon>
    </lineage>
</organism>
<evidence type="ECO:0000313" key="1">
    <source>
        <dbReference type="EMBL" id="BCL56490.1"/>
    </source>
</evidence>
<accession>A0A2T3FXD7</accession>
<dbReference type="EMBL" id="JAJDKQ010000012">
    <property type="protein sequence ID" value="MCB8561806.1"/>
    <property type="molecule type" value="Genomic_DNA"/>
</dbReference>
<evidence type="ECO:0000313" key="3">
    <source>
        <dbReference type="EMBL" id="MCQ5061670.1"/>
    </source>
</evidence>
<keyword evidence="5" id="KW-1185">Reference proteome</keyword>
<reference evidence="1" key="2">
    <citation type="journal article" date="2020" name="Microbiol. Resour. Announc.">
        <title>Complete Genome Sequence of Faecalibacillus intestinalis JCM 34082, Isolated from Feces from a Healthy Japanese Female.</title>
        <authorList>
            <person name="Sakamoto M."/>
            <person name="Ikeyama N."/>
            <person name="Toyoda A."/>
            <person name="Murakami T."/>
            <person name="Mori H."/>
            <person name="Ohkuma M."/>
        </authorList>
    </citation>
    <scope>NUCLEOTIDE SEQUENCE</scope>
    <source>
        <strain evidence="1">14EGH31</strain>
    </source>
</reference>
<dbReference type="EMBL" id="AP024085">
    <property type="protein sequence ID" value="BCL56490.1"/>
    <property type="molecule type" value="Genomic_DNA"/>
</dbReference>
<dbReference type="EMBL" id="JANGBO010000005">
    <property type="protein sequence ID" value="MCQ5061670.1"/>
    <property type="molecule type" value="Genomic_DNA"/>
</dbReference>
<reference evidence="3" key="5">
    <citation type="submission" date="2022-06" db="EMBL/GenBank/DDBJ databases">
        <title>Isolation of gut microbiota from human fecal samples.</title>
        <authorList>
            <person name="Pamer E.G."/>
            <person name="Barat B."/>
            <person name="Waligurski E."/>
            <person name="Medina S."/>
            <person name="Paddock L."/>
            <person name="Mostad J."/>
        </authorList>
    </citation>
    <scope>NUCLEOTIDE SEQUENCE</scope>
    <source>
        <strain evidence="3">DFI.6.24</strain>
    </source>
</reference>
<reference evidence="6" key="3">
    <citation type="submission" date="2020-09" db="EMBL/GenBank/DDBJ databases">
        <title>Complete genome sequencing of Faecalibacillus intestinalis strain 14EGH31.</title>
        <authorList>
            <person name="Sakamoto M."/>
            <person name="Murakami T."/>
            <person name="Mori H."/>
        </authorList>
    </citation>
    <scope>NUCLEOTIDE SEQUENCE [LARGE SCALE GENOMIC DNA]</scope>
    <source>
        <strain evidence="6">14EGH31</strain>
    </source>
</reference>
<sequence>MKLCITAGNYHIFKLMIKNHKDSRIQLKNIHPLDFDLVFDVYTSLDQKTVISILSHELRYSPFMYLCPGFKVIPLKKRLPHGTKESTTPLNLSFN</sequence>
<evidence type="ECO:0000313" key="5">
    <source>
        <dbReference type="Proteomes" id="UP000240974"/>
    </source>
</evidence>
<dbReference type="AlphaFoldDB" id="A0A2T3FXD7"/>
<dbReference type="GeneID" id="70578610"/>
<protein>
    <submittedName>
        <fullName evidence="4">Uncharacterized protein</fullName>
    </submittedName>
</protein>
<dbReference type="RefSeq" id="WP_022001422.1">
    <property type="nucleotide sequence ID" value="NZ_AP024085.1"/>
</dbReference>
<name>A0A2T3FXD7_9FIRM</name>
<reference evidence="2" key="4">
    <citation type="submission" date="2021-10" db="EMBL/GenBank/DDBJ databases">
        <title>Collection of gut derived symbiotic bacterial strains cultured from healthy donors.</title>
        <authorList>
            <person name="Lin H."/>
            <person name="Littmann E."/>
            <person name="Kohout C."/>
            <person name="Pamer E.G."/>
        </authorList>
    </citation>
    <scope>NUCLEOTIDE SEQUENCE</scope>
    <source>
        <strain evidence="2">DFI.5.2</strain>
    </source>
</reference>
<proteinExistence type="predicted"/>
<dbReference type="Proteomes" id="UP000240974">
    <property type="component" value="Unassembled WGS sequence"/>
</dbReference>
<evidence type="ECO:0000313" key="4">
    <source>
        <dbReference type="EMBL" id="PST39948.1"/>
    </source>
</evidence>
<dbReference type="KEGG" id="fit:Fi14EGH31_02020"/>
<dbReference type="EMBL" id="PYLQ01000014">
    <property type="protein sequence ID" value="PST39948.1"/>
    <property type="molecule type" value="Genomic_DNA"/>
</dbReference>
<evidence type="ECO:0000313" key="2">
    <source>
        <dbReference type="EMBL" id="MCB8561806.1"/>
    </source>
</evidence>
<dbReference type="Proteomes" id="UP001204814">
    <property type="component" value="Unassembled WGS sequence"/>
</dbReference>